<keyword evidence="1" id="KW-0802">TPR repeat</keyword>
<feature type="compositionally biased region" description="Low complexity" evidence="2">
    <location>
        <begin position="709"/>
        <end position="722"/>
    </location>
</feature>
<feature type="compositionally biased region" description="Basic and acidic residues" evidence="2">
    <location>
        <begin position="338"/>
        <end position="352"/>
    </location>
</feature>
<dbReference type="OrthoDB" id="1926212at2759"/>
<dbReference type="SUPFAM" id="SSF48452">
    <property type="entry name" value="TPR-like"/>
    <property type="match status" value="2"/>
</dbReference>
<dbReference type="AlphaFoldDB" id="A0A0G4FEP3"/>
<dbReference type="Proteomes" id="UP000041254">
    <property type="component" value="Unassembled WGS sequence"/>
</dbReference>
<feature type="repeat" description="TPR" evidence="1">
    <location>
        <begin position="258"/>
        <end position="291"/>
    </location>
</feature>
<evidence type="ECO:0000313" key="3">
    <source>
        <dbReference type="EMBL" id="CEM11711.1"/>
    </source>
</evidence>
<dbReference type="Gene3D" id="1.25.40.10">
    <property type="entry name" value="Tetratricopeptide repeat domain"/>
    <property type="match status" value="3"/>
</dbReference>
<dbReference type="InParanoid" id="A0A0G4FEP3"/>
<evidence type="ECO:0000256" key="2">
    <source>
        <dbReference type="SAM" id="MobiDB-lite"/>
    </source>
</evidence>
<proteinExistence type="predicted"/>
<keyword evidence="4" id="KW-1185">Reference proteome</keyword>
<feature type="repeat" description="TPR" evidence="1">
    <location>
        <begin position="504"/>
        <end position="537"/>
    </location>
</feature>
<dbReference type="EMBL" id="CDMY01000423">
    <property type="protein sequence ID" value="CEM11711.1"/>
    <property type="molecule type" value="Genomic_DNA"/>
</dbReference>
<protein>
    <submittedName>
        <fullName evidence="3">Uncharacterized protein</fullName>
    </submittedName>
</protein>
<dbReference type="PANTHER" id="PTHR44117:SF1">
    <property type="entry name" value="INTRAFLAGELLAR TRANSPORT PROTEIN 88 HOMOLOG"/>
    <property type="match status" value="1"/>
</dbReference>
<dbReference type="PROSITE" id="PS50005">
    <property type="entry name" value="TPR"/>
    <property type="match status" value="5"/>
</dbReference>
<dbReference type="STRING" id="1169540.A0A0G4FEP3"/>
<dbReference type="GO" id="GO:0005814">
    <property type="term" value="C:centriole"/>
    <property type="evidence" value="ECO:0007669"/>
    <property type="project" value="TreeGrafter"/>
</dbReference>
<dbReference type="GO" id="GO:0097546">
    <property type="term" value="C:ciliary base"/>
    <property type="evidence" value="ECO:0007669"/>
    <property type="project" value="TreeGrafter"/>
</dbReference>
<feature type="repeat" description="TPR" evidence="1">
    <location>
        <begin position="608"/>
        <end position="641"/>
    </location>
</feature>
<dbReference type="OMA" id="RIKIMHN"/>
<dbReference type="GO" id="GO:1905515">
    <property type="term" value="P:non-motile cilium assembly"/>
    <property type="evidence" value="ECO:0007669"/>
    <property type="project" value="TreeGrafter"/>
</dbReference>
<dbReference type="GO" id="GO:0019894">
    <property type="term" value="F:kinesin binding"/>
    <property type="evidence" value="ECO:0007669"/>
    <property type="project" value="TreeGrafter"/>
</dbReference>
<sequence>MFSSTTASSSAARGFGSPGPADTAAKQQEEYDFQHVQSQPPPSSYMRTTGRPLGTAMRIGTASAYQQPEGTARPMTSNRAAGYSASGVRPKTQAQGGMQLATVQEKLRGGVLEAKKEPTAEERFRQLENDCHTLVEESAMLNQQGRLTDALQKAKDAVKKERHLCRQREAHNLADQINVDLTYSVLFNLANQQQACGQYPDALTTYTNIVKNKQYPQSGRLRVNMGNIYYAQQKYPTAIKMYRMALDQIPNTGKEIRYKILRNIGHAFFRMGQFSDAIDAYENIMQGNPDFQTGFNLLLCYFALGDKDKLKQGFTRLLSIQQEGLEEEDEEDLEDLNDAGREDHVPSDDPLKEEIKKRKREAFKYIANAAKLTAPQIERPPLGFDWVCEVLKAQGFPGIASEMEIAKASYFLRRKEFDQAIDALKAFEKKDPSLMARTATNLSFIYFLESDYNQAEKYADLAVKANRYNARALVNKGNCLFLCEEYERAKELFLEAIGVEADCVEAIYNLGLVNKSIERYHEALQAFEKLNSILPKHPDVLYQLGDLCHRIGHPSKAVEWFSLLVSPKTRPTDPEILARLGQLFASMDDEAQAYHYYMEAYRYWPTNLDVIAYLGVHFVKQEAYENAIQFFERAAQIEGGNSRWRLMVASCYRRMGHNEQALKIYEDIHRESPDDIECLRYLLTLLRDLGLDHEEYAVKLRKLERMQQEGGTAAAPPTHAEPAPAPLSRHTDSSLRDSTERGVAYGREESTMSGQQGVDPRPLYEEEGPVPQDRPGGRRLQASNRAEDDDWGDDELGDDLLPL</sequence>
<reference evidence="3 4" key="1">
    <citation type="submission" date="2014-11" db="EMBL/GenBank/DDBJ databases">
        <authorList>
            <person name="Zhu J."/>
            <person name="Qi W."/>
            <person name="Song R."/>
        </authorList>
    </citation>
    <scope>NUCLEOTIDE SEQUENCE [LARGE SCALE GENOMIC DNA]</scope>
</reference>
<dbReference type="VEuPathDB" id="CryptoDB:Vbra_4415"/>
<dbReference type="GO" id="GO:0036064">
    <property type="term" value="C:ciliary basal body"/>
    <property type="evidence" value="ECO:0007669"/>
    <property type="project" value="TreeGrafter"/>
</dbReference>
<dbReference type="InterPro" id="IPR011990">
    <property type="entry name" value="TPR-like_helical_dom_sf"/>
</dbReference>
<feature type="compositionally biased region" description="Polar residues" evidence="2">
    <location>
        <begin position="65"/>
        <end position="79"/>
    </location>
</feature>
<accession>A0A0G4FEP3</accession>
<dbReference type="PhylomeDB" id="A0A0G4FEP3"/>
<feature type="region of interest" description="Disordered" evidence="2">
    <location>
        <begin position="65"/>
        <end position="96"/>
    </location>
</feature>
<dbReference type="PANTHER" id="PTHR44117">
    <property type="entry name" value="INTRAFLAGELLAR TRANSPORT PROTEIN 88 HOMOLOG"/>
    <property type="match status" value="1"/>
</dbReference>
<name>A0A0G4FEP3_VITBC</name>
<feature type="region of interest" description="Disordered" evidence="2">
    <location>
        <begin position="1"/>
        <end position="49"/>
    </location>
</feature>
<feature type="compositionally biased region" description="Basic and acidic residues" evidence="2">
    <location>
        <begin position="729"/>
        <end position="750"/>
    </location>
</feature>
<feature type="repeat" description="TPR" evidence="1">
    <location>
        <begin position="574"/>
        <end position="607"/>
    </location>
</feature>
<dbReference type="Pfam" id="PF13181">
    <property type="entry name" value="TPR_8"/>
    <property type="match status" value="2"/>
</dbReference>
<feature type="region of interest" description="Disordered" evidence="2">
    <location>
        <begin position="707"/>
        <end position="803"/>
    </location>
</feature>
<dbReference type="GO" id="GO:0097730">
    <property type="term" value="C:non-motile cilium"/>
    <property type="evidence" value="ECO:0007669"/>
    <property type="project" value="TreeGrafter"/>
</dbReference>
<dbReference type="SMART" id="SM00028">
    <property type="entry name" value="TPR"/>
    <property type="match status" value="11"/>
</dbReference>
<feature type="region of interest" description="Disordered" evidence="2">
    <location>
        <begin position="325"/>
        <end position="352"/>
    </location>
</feature>
<feature type="compositionally biased region" description="Acidic residues" evidence="2">
    <location>
        <begin position="787"/>
        <end position="803"/>
    </location>
</feature>
<evidence type="ECO:0000256" key="1">
    <source>
        <dbReference type="PROSITE-ProRule" id="PRU00339"/>
    </source>
</evidence>
<feature type="repeat" description="TPR" evidence="1">
    <location>
        <begin position="219"/>
        <end position="252"/>
    </location>
</feature>
<dbReference type="InterPro" id="IPR019734">
    <property type="entry name" value="TPR_rpt"/>
</dbReference>
<feature type="compositionally biased region" description="Low complexity" evidence="2">
    <location>
        <begin position="1"/>
        <end position="12"/>
    </location>
</feature>
<feature type="compositionally biased region" description="Acidic residues" evidence="2">
    <location>
        <begin position="325"/>
        <end position="337"/>
    </location>
</feature>
<dbReference type="Pfam" id="PF13424">
    <property type="entry name" value="TPR_12"/>
    <property type="match status" value="1"/>
</dbReference>
<evidence type="ECO:0000313" key="4">
    <source>
        <dbReference type="Proteomes" id="UP000041254"/>
    </source>
</evidence>
<dbReference type="Pfam" id="PF14559">
    <property type="entry name" value="TPR_19"/>
    <property type="match status" value="1"/>
</dbReference>
<dbReference type="GO" id="GO:0042073">
    <property type="term" value="P:intraciliary transport"/>
    <property type="evidence" value="ECO:0007669"/>
    <property type="project" value="TreeGrafter"/>
</dbReference>
<organism evidence="3 4">
    <name type="scientific">Vitrella brassicaformis (strain CCMP3155)</name>
    <dbReference type="NCBI Taxonomy" id="1169540"/>
    <lineage>
        <taxon>Eukaryota</taxon>
        <taxon>Sar</taxon>
        <taxon>Alveolata</taxon>
        <taxon>Colpodellida</taxon>
        <taxon>Vitrellaceae</taxon>
        <taxon>Vitrella</taxon>
    </lineage>
</organism>
<gene>
    <name evidence="3" type="ORF">Vbra_4415</name>
</gene>